<keyword evidence="1" id="KW-0732">Signal</keyword>
<feature type="signal peptide" evidence="1">
    <location>
        <begin position="1"/>
        <end position="23"/>
    </location>
</feature>
<feature type="chain" id="PRO_5045971423" description="Lipid/polyisoprenoid-binding YceI-like domain-containing protein" evidence="1">
    <location>
        <begin position="24"/>
        <end position="197"/>
    </location>
</feature>
<evidence type="ECO:0000313" key="3">
    <source>
        <dbReference type="EMBL" id="NIZ59664.1"/>
    </source>
</evidence>
<keyword evidence="4" id="KW-1185">Reference proteome</keyword>
<name>A0ABX0W205_9RHOB</name>
<dbReference type="InterPro" id="IPR007372">
    <property type="entry name" value="Lipid/polyisoprenoid-bd_YceI"/>
</dbReference>
<dbReference type="SUPFAM" id="SSF101874">
    <property type="entry name" value="YceI-like"/>
    <property type="match status" value="1"/>
</dbReference>
<dbReference type="SMART" id="SM00867">
    <property type="entry name" value="YceI"/>
    <property type="match status" value="1"/>
</dbReference>
<reference evidence="3 4" key="1">
    <citation type="submission" date="2018-05" db="EMBL/GenBank/DDBJ databases">
        <authorList>
            <person name="Zhang Y.-J."/>
        </authorList>
    </citation>
    <scope>NUCLEOTIDE SEQUENCE [LARGE SCALE GENOMIC DNA]</scope>
    <source>
        <strain evidence="3 4">CY04</strain>
    </source>
</reference>
<proteinExistence type="predicted"/>
<accession>A0ABX0W205</accession>
<comment type="caution">
    <text evidence="3">The sequence shown here is derived from an EMBL/GenBank/DDBJ whole genome shotgun (WGS) entry which is preliminary data.</text>
</comment>
<dbReference type="Pfam" id="PF04264">
    <property type="entry name" value="YceI"/>
    <property type="match status" value="1"/>
</dbReference>
<dbReference type="PANTHER" id="PTHR34406:SF1">
    <property type="entry name" value="PROTEIN YCEI"/>
    <property type="match status" value="1"/>
</dbReference>
<dbReference type="PANTHER" id="PTHR34406">
    <property type="entry name" value="PROTEIN YCEI"/>
    <property type="match status" value="1"/>
</dbReference>
<evidence type="ECO:0000256" key="1">
    <source>
        <dbReference type="SAM" id="SignalP"/>
    </source>
</evidence>
<gene>
    <name evidence="3" type="ORF">DL239_01605</name>
</gene>
<dbReference type="Proteomes" id="UP001429564">
    <property type="component" value="Unassembled WGS sequence"/>
</dbReference>
<evidence type="ECO:0000259" key="2">
    <source>
        <dbReference type="SMART" id="SM00867"/>
    </source>
</evidence>
<dbReference type="Gene3D" id="2.40.128.110">
    <property type="entry name" value="Lipid/polyisoprenoid-binding, YceI-like"/>
    <property type="match status" value="1"/>
</dbReference>
<protein>
    <recommendedName>
        <fullName evidence="2">Lipid/polyisoprenoid-binding YceI-like domain-containing protein</fullName>
    </recommendedName>
</protein>
<dbReference type="RefSeq" id="WP_167681566.1">
    <property type="nucleotide sequence ID" value="NZ_QHLQ01000001.1"/>
</dbReference>
<dbReference type="InterPro" id="IPR036761">
    <property type="entry name" value="TTHA0802/YceI-like_sf"/>
</dbReference>
<sequence>MFQRRHALIMLATGCVLPSTALGAPIRYQLDPDHSQVGFRFKLNGTTQSGSMPVERADITVDPQNLSASRVDVTVTAARARTGLIFITQAMTSPEVLDTAQFPTIRFVSRRIALGASGRISNGARITGDLTLRGITRPITLQAALYRQRGTAPDDLRQLDVVLSGGLNRNHFGASGFPNLVADTVALDIRARITAVK</sequence>
<dbReference type="EMBL" id="QHLQ01000001">
    <property type="protein sequence ID" value="NIZ59664.1"/>
    <property type="molecule type" value="Genomic_DNA"/>
</dbReference>
<feature type="domain" description="Lipid/polyisoprenoid-binding YceI-like" evidence="2">
    <location>
        <begin position="27"/>
        <end position="194"/>
    </location>
</feature>
<evidence type="ECO:0000313" key="4">
    <source>
        <dbReference type="Proteomes" id="UP001429564"/>
    </source>
</evidence>
<organism evidence="3 4">
    <name type="scientific">Parasedimentitalea denitrificans</name>
    <dbReference type="NCBI Taxonomy" id="2211118"/>
    <lineage>
        <taxon>Bacteria</taxon>
        <taxon>Pseudomonadati</taxon>
        <taxon>Pseudomonadota</taxon>
        <taxon>Alphaproteobacteria</taxon>
        <taxon>Rhodobacterales</taxon>
        <taxon>Paracoccaceae</taxon>
        <taxon>Parasedimentitalea</taxon>
    </lineage>
</organism>